<organism evidence="5 6">
    <name type="scientific">Pyramidobacter porci</name>
    <dbReference type="NCBI Taxonomy" id="2605789"/>
    <lineage>
        <taxon>Bacteria</taxon>
        <taxon>Thermotogati</taxon>
        <taxon>Synergistota</taxon>
        <taxon>Synergistia</taxon>
        <taxon>Synergistales</taxon>
        <taxon>Dethiosulfovibrionaceae</taxon>
        <taxon>Pyramidobacter</taxon>
    </lineage>
</organism>
<dbReference type="PROSITE" id="PS00211">
    <property type="entry name" value="ABC_TRANSPORTER_1"/>
    <property type="match status" value="1"/>
</dbReference>
<dbReference type="InterPro" id="IPR027417">
    <property type="entry name" value="P-loop_NTPase"/>
</dbReference>
<dbReference type="PIRSF" id="PIRSF039085">
    <property type="entry name" value="ABC_ATPase_HisP"/>
    <property type="match status" value="1"/>
</dbReference>
<dbReference type="CDD" id="cd03262">
    <property type="entry name" value="ABC_HisP_GlnQ"/>
    <property type="match status" value="1"/>
</dbReference>
<name>A0A6L5YD04_9BACT</name>
<dbReference type="GO" id="GO:0015424">
    <property type="term" value="F:ABC-type amino acid transporter activity"/>
    <property type="evidence" value="ECO:0007669"/>
    <property type="project" value="InterPro"/>
</dbReference>
<feature type="domain" description="ABC transporter" evidence="4">
    <location>
        <begin position="2"/>
        <end position="239"/>
    </location>
</feature>
<comment type="caution">
    <text evidence="5">The sequence shown here is derived from an EMBL/GenBank/DDBJ whole genome shotgun (WGS) entry which is preliminary data.</text>
</comment>
<dbReference type="SMART" id="SM00382">
    <property type="entry name" value="AAA"/>
    <property type="match status" value="1"/>
</dbReference>
<dbReference type="GO" id="GO:0016887">
    <property type="term" value="F:ATP hydrolysis activity"/>
    <property type="evidence" value="ECO:0007669"/>
    <property type="project" value="InterPro"/>
</dbReference>
<dbReference type="AlphaFoldDB" id="A0A6L5YD04"/>
<accession>A0A6L5YD04</accession>
<dbReference type="PROSITE" id="PS50893">
    <property type="entry name" value="ABC_TRANSPORTER_2"/>
    <property type="match status" value="1"/>
</dbReference>
<dbReference type="RefSeq" id="WP_154529307.1">
    <property type="nucleotide sequence ID" value="NZ_JAXDZJ010000219.1"/>
</dbReference>
<keyword evidence="6" id="KW-1185">Reference proteome</keyword>
<dbReference type="Gene3D" id="3.40.50.300">
    <property type="entry name" value="P-loop containing nucleotide triphosphate hydrolases"/>
    <property type="match status" value="1"/>
</dbReference>
<reference evidence="5 6" key="1">
    <citation type="submission" date="2019-08" db="EMBL/GenBank/DDBJ databases">
        <title>In-depth cultivation of the pig gut microbiome towards novel bacterial diversity and tailored functional studies.</title>
        <authorList>
            <person name="Wylensek D."/>
            <person name="Hitch T.C.A."/>
            <person name="Clavel T."/>
        </authorList>
    </citation>
    <scope>NUCLEOTIDE SEQUENCE [LARGE SCALE GENOMIC DNA]</scope>
    <source>
        <strain evidence="5 6">SM-530-WT-4B</strain>
    </source>
</reference>
<evidence type="ECO:0000256" key="3">
    <source>
        <dbReference type="ARBA" id="ARBA00022840"/>
    </source>
</evidence>
<evidence type="ECO:0000313" key="6">
    <source>
        <dbReference type="Proteomes" id="UP000473699"/>
    </source>
</evidence>
<keyword evidence="3 5" id="KW-0067">ATP-binding</keyword>
<keyword evidence="1" id="KW-0813">Transport</keyword>
<keyword evidence="2" id="KW-0547">Nucleotide-binding</keyword>
<proteinExistence type="predicted"/>
<dbReference type="PANTHER" id="PTHR43166:SF15">
    <property type="entry name" value="HISTIDINE TRANSPORT ATP-BINDING PROTEIN HISP"/>
    <property type="match status" value="1"/>
</dbReference>
<dbReference type="InterPro" id="IPR003439">
    <property type="entry name" value="ABC_transporter-like_ATP-bd"/>
</dbReference>
<evidence type="ECO:0000259" key="4">
    <source>
        <dbReference type="PROSITE" id="PS50893"/>
    </source>
</evidence>
<dbReference type="SUPFAM" id="SSF52540">
    <property type="entry name" value="P-loop containing nucleoside triphosphate hydrolases"/>
    <property type="match status" value="1"/>
</dbReference>
<dbReference type="InterPro" id="IPR003593">
    <property type="entry name" value="AAA+_ATPase"/>
</dbReference>
<dbReference type="PANTHER" id="PTHR43166">
    <property type="entry name" value="AMINO ACID IMPORT ATP-BINDING PROTEIN"/>
    <property type="match status" value="1"/>
</dbReference>
<dbReference type="InterPro" id="IPR050086">
    <property type="entry name" value="MetN_ABC_transporter-like"/>
</dbReference>
<protein>
    <submittedName>
        <fullName evidence="5">Amino acid ABC transporter ATP-binding protein</fullName>
    </submittedName>
</protein>
<evidence type="ECO:0000313" key="5">
    <source>
        <dbReference type="EMBL" id="MST56224.1"/>
    </source>
</evidence>
<dbReference type="Pfam" id="PF00005">
    <property type="entry name" value="ABC_tran"/>
    <property type="match status" value="1"/>
</dbReference>
<sequence length="245" mass="27422">MLEISHLKKSYNGQPVLRDVNLTLAQGEVMAIIGPSGTGKSTLLRCVNFLERPESGTIALDELTVDAARATQAQIHALRRRTAMVFQNYNLLRNLTALENVMEPMVTVQRLPRLQARRRALELLDKVGLADKADFYPRRMSGGQQQRVGIARAMGGDAKVILLDEPTSSLDPELIGEVLAVIRQLAEEHTTMVIVTHEMKFAREVADKMIFLEDGVAAGEGTPEEIFERCGNERIRRFVRRVMDQ</sequence>
<dbReference type="InterPro" id="IPR030679">
    <property type="entry name" value="ABC_ATPase_HisP-typ"/>
</dbReference>
<dbReference type="EMBL" id="VUNH01000010">
    <property type="protein sequence ID" value="MST56224.1"/>
    <property type="molecule type" value="Genomic_DNA"/>
</dbReference>
<dbReference type="GO" id="GO:0005524">
    <property type="term" value="F:ATP binding"/>
    <property type="evidence" value="ECO:0007669"/>
    <property type="project" value="UniProtKB-KW"/>
</dbReference>
<evidence type="ECO:0000256" key="2">
    <source>
        <dbReference type="ARBA" id="ARBA00022741"/>
    </source>
</evidence>
<evidence type="ECO:0000256" key="1">
    <source>
        <dbReference type="ARBA" id="ARBA00022448"/>
    </source>
</evidence>
<dbReference type="InterPro" id="IPR017871">
    <property type="entry name" value="ABC_transporter-like_CS"/>
</dbReference>
<dbReference type="Proteomes" id="UP000473699">
    <property type="component" value="Unassembled WGS sequence"/>
</dbReference>
<gene>
    <name evidence="5" type="ORF">FYJ74_09295</name>
</gene>